<dbReference type="GO" id="GO:0016747">
    <property type="term" value="F:acyltransferase activity, transferring groups other than amino-acyl groups"/>
    <property type="evidence" value="ECO:0007669"/>
    <property type="project" value="InterPro"/>
</dbReference>
<gene>
    <name evidence="2" type="ORF">EV213_10411</name>
</gene>
<dbReference type="Pfam" id="PF13302">
    <property type="entry name" value="Acetyltransf_3"/>
    <property type="match status" value="1"/>
</dbReference>
<feature type="domain" description="N-acetyltransferase" evidence="1">
    <location>
        <begin position="20"/>
        <end position="177"/>
    </location>
</feature>
<accession>A0A4R6UD37</accession>
<evidence type="ECO:0000313" key="2">
    <source>
        <dbReference type="EMBL" id="TDQ41014.1"/>
    </source>
</evidence>
<dbReference type="AlphaFoldDB" id="A0A4R6UD37"/>
<dbReference type="Proteomes" id="UP000295632">
    <property type="component" value="Unassembled WGS sequence"/>
</dbReference>
<keyword evidence="2" id="KW-0808">Transferase</keyword>
<keyword evidence="3" id="KW-1185">Reference proteome</keyword>
<sequence>MEDITRKIDYSHYFWQDEVVRLRAIRPEDWEGDYIGKFDTPARRFLECAIELPPTMADSKKFTEENADFSSTNGRIMFTIETLEGKTVGGINLNSIDERNGTFSIGIGLDKEFHGKGYGTRAMKILLKYAFLERRLNKFNDYVLEGNEGSAKMMKKLGCIQEGVRRQVVYINGQYLDFIMFGLTKDEFIEKLKEEDSE</sequence>
<proteinExistence type="predicted"/>
<dbReference type="PROSITE" id="PS51186">
    <property type="entry name" value="GNAT"/>
    <property type="match status" value="1"/>
</dbReference>
<name>A0A4R6UD37_9BACI</name>
<evidence type="ECO:0000313" key="3">
    <source>
        <dbReference type="Proteomes" id="UP000295632"/>
    </source>
</evidence>
<dbReference type="CDD" id="cd04301">
    <property type="entry name" value="NAT_SF"/>
    <property type="match status" value="1"/>
</dbReference>
<dbReference type="RefSeq" id="WP_243740004.1">
    <property type="nucleotide sequence ID" value="NZ_SNYJ01000004.1"/>
</dbReference>
<organism evidence="2 3">
    <name type="scientific">Aureibacillus halotolerans</name>
    <dbReference type="NCBI Taxonomy" id="1508390"/>
    <lineage>
        <taxon>Bacteria</taxon>
        <taxon>Bacillati</taxon>
        <taxon>Bacillota</taxon>
        <taxon>Bacilli</taxon>
        <taxon>Bacillales</taxon>
        <taxon>Bacillaceae</taxon>
        <taxon>Aureibacillus</taxon>
    </lineage>
</organism>
<dbReference type="Gene3D" id="3.40.630.30">
    <property type="match status" value="1"/>
</dbReference>
<evidence type="ECO:0000259" key="1">
    <source>
        <dbReference type="PROSITE" id="PS51186"/>
    </source>
</evidence>
<dbReference type="PANTHER" id="PTHR43415:SF3">
    <property type="entry name" value="GNAT-FAMILY ACETYLTRANSFERASE"/>
    <property type="match status" value="1"/>
</dbReference>
<dbReference type="InterPro" id="IPR016181">
    <property type="entry name" value="Acyl_CoA_acyltransferase"/>
</dbReference>
<dbReference type="EMBL" id="SNYJ01000004">
    <property type="protein sequence ID" value="TDQ41014.1"/>
    <property type="molecule type" value="Genomic_DNA"/>
</dbReference>
<dbReference type="SUPFAM" id="SSF55729">
    <property type="entry name" value="Acyl-CoA N-acyltransferases (Nat)"/>
    <property type="match status" value="1"/>
</dbReference>
<comment type="caution">
    <text evidence="2">The sequence shown here is derived from an EMBL/GenBank/DDBJ whole genome shotgun (WGS) entry which is preliminary data.</text>
</comment>
<dbReference type="InterPro" id="IPR000182">
    <property type="entry name" value="GNAT_dom"/>
</dbReference>
<dbReference type="PANTHER" id="PTHR43415">
    <property type="entry name" value="SPERMIDINE N(1)-ACETYLTRANSFERASE"/>
    <property type="match status" value="1"/>
</dbReference>
<protein>
    <submittedName>
        <fullName evidence="2">RimJ/RimL family protein N-acetyltransferase</fullName>
    </submittedName>
</protein>
<reference evidence="2 3" key="1">
    <citation type="submission" date="2019-03" db="EMBL/GenBank/DDBJ databases">
        <title>Genomic Encyclopedia of Type Strains, Phase IV (KMG-IV): sequencing the most valuable type-strain genomes for metagenomic binning, comparative biology and taxonomic classification.</title>
        <authorList>
            <person name="Goeker M."/>
        </authorList>
    </citation>
    <scope>NUCLEOTIDE SEQUENCE [LARGE SCALE GENOMIC DNA]</scope>
    <source>
        <strain evidence="2 3">DSM 28697</strain>
    </source>
</reference>